<comment type="caution">
    <text evidence="1">The sequence shown here is derived from an EMBL/GenBank/DDBJ whole genome shotgun (WGS) entry which is preliminary data.</text>
</comment>
<evidence type="ECO:0000313" key="1">
    <source>
        <dbReference type="EMBL" id="GER51780.1"/>
    </source>
</evidence>
<organism evidence="1 2">
    <name type="scientific">Striga asiatica</name>
    <name type="common">Asiatic witchweed</name>
    <name type="synonym">Buchnera asiatica</name>
    <dbReference type="NCBI Taxonomy" id="4170"/>
    <lineage>
        <taxon>Eukaryota</taxon>
        <taxon>Viridiplantae</taxon>
        <taxon>Streptophyta</taxon>
        <taxon>Embryophyta</taxon>
        <taxon>Tracheophyta</taxon>
        <taxon>Spermatophyta</taxon>
        <taxon>Magnoliopsida</taxon>
        <taxon>eudicotyledons</taxon>
        <taxon>Gunneridae</taxon>
        <taxon>Pentapetalae</taxon>
        <taxon>asterids</taxon>
        <taxon>lamiids</taxon>
        <taxon>Lamiales</taxon>
        <taxon>Orobanchaceae</taxon>
        <taxon>Buchnereae</taxon>
        <taxon>Striga</taxon>
    </lineage>
</organism>
<name>A0A5A7R374_STRAF</name>
<proteinExistence type="predicted"/>
<keyword evidence="2" id="KW-1185">Reference proteome</keyword>
<dbReference type="Proteomes" id="UP000325081">
    <property type="component" value="Unassembled WGS sequence"/>
</dbReference>
<gene>
    <name evidence="1" type="ORF">STAS_29194</name>
</gene>
<dbReference type="AlphaFoldDB" id="A0A5A7R374"/>
<reference evidence="2" key="1">
    <citation type="journal article" date="2019" name="Curr. Biol.">
        <title>Genome Sequence of Striga asiatica Provides Insight into the Evolution of Plant Parasitism.</title>
        <authorList>
            <person name="Yoshida S."/>
            <person name="Kim S."/>
            <person name="Wafula E.K."/>
            <person name="Tanskanen J."/>
            <person name="Kim Y.M."/>
            <person name="Honaas L."/>
            <person name="Yang Z."/>
            <person name="Spallek T."/>
            <person name="Conn C.E."/>
            <person name="Ichihashi Y."/>
            <person name="Cheong K."/>
            <person name="Cui S."/>
            <person name="Der J.P."/>
            <person name="Gundlach H."/>
            <person name="Jiao Y."/>
            <person name="Hori C."/>
            <person name="Ishida J.K."/>
            <person name="Kasahara H."/>
            <person name="Kiba T."/>
            <person name="Kim M.S."/>
            <person name="Koo N."/>
            <person name="Laohavisit A."/>
            <person name="Lee Y.H."/>
            <person name="Lumba S."/>
            <person name="McCourt P."/>
            <person name="Mortimer J.C."/>
            <person name="Mutuku J.M."/>
            <person name="Nomura T."/>
            <person name="Sasaki-Sekimoto Y."/>
            <person name="Seto Y."/>
            <person name="Wang Y."/>
            <person name="Wakatake T."/>
            <person name="Sakakibara H."/>
            <person name="Demura T."/>
            <person name="Yamaguchi S."/>
            <person name="Yoneyama K."/>
            <person name="Manabe R.I."/>
            <person name="Nelson D.C."/>
            <person name="Schulman A.H."/>
            <person name="Timko M.P."/>
            <person name="dePamphilis C.W."/>
            <person name="Choi D."/>
            <person name="Shirasu K."/>
        </authorList>
    </citation>
    <scope>NUCLEOTIDE SEQUENCE [LARGE SCALE GENOMIC DNA]</scope>
    <source>
        <strain evidence="2">cv. UVA1</strain>
    </source>
</reference>
<dbReference type="InterPro" id="IPR007750">
    <property type="entry name" value="DUF674"/>
</dbReference>
<accession>A0A5A7R374</accession>
<protein>
    <submittedName>
        <fullName evidence="1">Uncharacterized protein</fullName>
    </submittedName>
</protein>
<sequence>MVEKMVLIQIQLSHLSYICCCPIYYPHKVHALALGIPCLPKHMVTAHGALQNCRLNNLEATMCFGRRGISCEVLGLPGYTRLRRLRRRKRARLQRQRQMKNMLLNPIRSSEVECRRLKFNVDDTPPTMYFKCGDTNCWFDDFPNVIVYFSGLNAIAKSRWTKKFT</sequence>
<evidence type="ECO:0000313" key="2">
    <source>
        <dbReference type="Proteomes" id="UP000325081"/>
    </source>
</evidence>
<dbReference type="EMBL" id="BKCP01009871">
    <property type="protein sequence ID" value="GER51780.1"/>
    <property type="molecule type" value="Genomic_DNA"/>
</dbReference>
<dbReference type="Pfam" id="PF05056">
    <property type="entry name" value="DUF674"/>
    <property type="match status" value="1"/>
</dbReference>